<proteinExistence type="inferred from homology"/>
<dbReference type="InterPro" id="IPR016181">
    <property type="entry name" value="Acyl_CoA_acyltransferase"/>
</dbReference>
<name>A0A6U4VI81_HEMAN</name>
<comment type="similarity">
    <text evidence="1">Belongs to the ODC antizyme family.</text>
</comment>
<accession>A0A6U4VI81</accession>
<organism evidence="4">
    <name type="scientific">Hemiselmis andersenii</name>
    <name type="common">Cryptophyte alga</name>
    <dbReference type="NCBI Taxonomy" id="464988"/>
    <lineage>
        <taxon>Eukaryota</taxon>
        <taxon>Cryptophyceae</taxon>
        <taxon>Cryptomonadales</taxon>
        <taxon>Hemiselmidaceae</taxon>
        <taxon>Hemiselmis</taxon>
    </lineage>
</organism>
<evidence type="ECO:0000313" key="4">
    <source>
        <dbReference type="EMBL" id="CAD8957719.1"/>
    </source>
</evidence>
<dbReference type="Pfam" id="PF02100">
    <property type="entry name" value="ODC_AZ"/>
    <property type="match status" value="1"/>
</dbReference>
<evidence type="ECO:0000256" key="2">
    <source>
        <dbReference type="ARBA" id="ARBA00022758"/>
    </source>
</evidence>
<dbReference type="EMBL" id="HBFK01019894">
    <property type="protein sequence ID" value="CAD8745847.1"/>
    <property type="molecule type" value="Transcribed_RNA"/>
</dbReference>
<evidence type="ECO:0000313" key="3">
    <source>
        <dbReference type="EMBL" id="CAD8745847.1"/>
    </source>
</evidence>
<dbReference type="InterPro" id="IPR002993">
    <property type="entry name" value="ODC_AZ"/>
</dbReference>
<keyword evidence="2" id="KW-0688">Ribosomal frameshifting</keyword>
<evidence type="ECO:0000256" key="1">
    <source>
        <dbReference type="ARBA" id="ARBA00008796"/>
    </source>
</evidence>
<dbReference type="InterPro" id="IPR038581">
    <property type="entry name" value="ODC_AZ_sf"/>
</dbReference>
<dbReference type="EMBL" id="HBFX01020149">
    <property type="protein sequence ID" value="CAD8957719.1"/>
    <property type="molecule type" value="Transcribed_RNA"/>
</dbReference>
<protein>
    <recommendedName>
        <fullName evidence="5">Ornithine decarboxylase antizyme</fullName>
    </recommendedName>
</protein>
<reference evidence="4" key="1">
    <citation type="submission" date="2021-01" db="EMBL/GenBank/DDBJ databases">
        <authorList>
            <person name="Corre E."/>
            <person name="Pelletier E."/>
            <person name="Niang G."/>
            <person name="Scheremetjew M."/>
            <person name="Finn R."/>
            <person name="Kale V."/>
            <person name="Holt S."/>
            <person name="Cochrane G."/>
            <person name="Meng A."/>
            <person name="Brown T."/>
            <person name="Cohen L."/>
        </authorList>
    </citation>
    <scope>NUCLEOTIDE SEQUENCE</scope>
    <source>
        <strain evidence="3">CCMP441</strain>
        <strain evidence="4">CCMP644</strain>
    </source>
</reference>
<gene>
    <name evidence="4" type="ORF">HAND00432_LOCUS12258</name>
    <name evidence="3" type="ORF">HAND1043_LOCUS12343</name>
</gene>
<dbReference type="GO" id="GO:0075523">
    <property type="term" value="P:viral translational frameshifting"/>
    <property type="evidence" value="ECO:0007669"/>
    <property type="project" value="UniProtKB-KW"/>
</dbReference>
<evidence type="ECO:0008006" key="5">
    <source>
        <dbReference type="Google" id="ProtNLM"/>
    </source>
</evidence>
<dbReference type="AlphaFoldDB" id="A0A6U4VI81"/>
<dbReference type="GO" id="GO:0008073">
    <property type="term" value="F:ornithine decarboxylase inhibitor activity"/>
    <property type="evidence" value="ECO:0007669"/>
    <property type="project" value="InterPro"/>
</dbReference>
<dbReference type="Gene3D" id="3.40.630.60">
    <property type="match status" value="1"/>
</dbReference>
<dbReference type="SUPFAM" id="SSF55729">
    <property type="entry name" value="Acyl-CoA N-acyltransferases (Nat)"/>
    <property type="match status" value="1"/>
</dbReference>
<sequence length="108" mass="11844">MVESSEVITSGATAHDAQWSAFLTSDGGSFYIRAPNTTSPTGKQSLLSLLEIAESLGCTTAWMLVDRQRFDFVSVVSAFKFLGFQLSQSVFKDTGSNKIHALLRYELE</sequence>